<dbReference type="InterPro" id="IPR000182">
    <property type="entry name" value="GNAT_dom"/>
</dbReference>
<sequence length="218" mass="25133">MNSLMNQIKFIGPYELILPKTTERFHLSALKTSDIPQITSLLESTNVNSIDIHKSTISLPNPYTLSDAKWFVNKSIEEYRTTSRCNIWAIRNSSNDEYIGCIGLHSFKGKYLFEDERDKALLDEGYGIGYYISLKYRNLGIVSSSVKFVCDEIAFKELRLDYVFAYVFTDNVKSQNLLKKCDFKLIKLLPNALEKSGELRDMYLFIKERGGDDDDENN</sequence>
<dbReference type="SUPFAM" id="SSF55729">
    <property type="entry name" value="Acyl-CoA N-acyltransferases (Nat)"/>
    <property type="match status" value="1"/>
</dbReference>
<dbReference type="PROSITE" id="PS51186">
    <property type="entry name" value="GNAT"/>
    <property type="match status" value="1"/>
</dbReference>
<feature type="domain" description="N-acetyltransferase" evidence="4">
    <location>
        <begin position="50"/>
        <end position="210"/>
    </location>
</feature>
<organism evidence="5 6">
    <name type="scientific">Funneliformis mosseae</name>
    <name type="common">Endomycorrhizal fungus</name>
    <name type="synonym">Glomus mosseae</name>
    <dbReference type="NCBI Taxonomy" id="27381"/>
    <lineage>
        <taxon>Eukaryota</taxon>
        <taxon>Fungi</taxon>
        <taxon>Fungi incertae sedis</taxon>
        <taxon>Mucoromycota</taxon>
        <taxon>Glomeromycotina</taxon>
        <taxon>Glomeromycetes</taxon>
        <taxon>Glomerales</taxon>
        <taxon>Glomeraceae</taxon>
        <taxon>Funneliformis</taxon>
    </lineage>
</organism>
<dbReference type="EMBL" id="CAJVPP010001930">
    <property type="protein sequence ID" value="CAG8579337.1"/>
    <property type="molecule type" value="Genomic_DNA"/>
</dbReference>
<evidence type="ECO:0000256" key="3">
    <source>
        <dbReference type="ARBA" id="ARBA00038502"/>
    </source>
</evidence>
<dbReference type="InterPro" id="IPR051531">
    <property type="entry name" value="N-acetyltransferase"/>
</dbReference>
<keyword evidence="2" id="KW-0012">Acyltransferase</keyword>
<evidence type="ECO:0000256" key="2">
    <source>
        <dbReference type="ARBA" id="ARBA00023315"/>
    </source>
</evidence>
<evidence type="ECO:0000313" key="6">
    <source>
        <dbReference type="Proteomes" id="UP000789375"/>
    </source>
</evidence>
<dbReference type="InterPro" id="IPR016181">
    <property type="entry name" value="Acyl_CoA_acyltransferase"/>
</dbReference>
<reference evidence="5" key="1">
    <citation type="submission" date="2021-06" db="EMBL/GenBank/DDBJ databases">
        <authorList>
            <person name="Kallberg Y."/>
            <person name="Tangrot J."/>
            <person name="Rosling A."/>
        </authorList>
    </citation>
    <scope>NUCLEOTIDE SEQUENCE</scope>
    <source>
        <strain evidence="5">87-6 pot B 2015</strain>
    </source>
</reference>
<dbReference type="PANTHER" id="PTHR43792:SF8">
    <property type="entry name" value="[RIBOSOMAL PROTEIN US5]-ALANINE N-ACETYLTRANSFERASE"/>
    <property type="match status" value="1"/>
</dbReference>
<proteinExistence type="inferred from homology"/>
<keyword evidence="1" id="KW-0808">Transferase</keyword>
<dbReference type="Pfam" id="PF13302">
    <property type="entry name" value="Acetyltransf_3"/>
    <property type="match status" value="1"/>
</dbReference>
<comment type="similarity">
    <text evidence="3">Belongs to the acetyltransferase family. RimJ subfamily.</text>
</comment>
<dbReference type="GO" id="GO:0016747">
    <property type="term" value="F:acyltransferase activity, transferring groups other than amino-acyl groups"/>
    <property type="evidence" value="ECO:0007669"/>
    <property type="project" value="InterPro"/>
</dbReference>
<evidence type="ECO:0000256" key="1">
    <source>
        <dbReference type="ARBA" id="ARBA00022679"/>
    </source>
</evidence>
<evidence type="ECO:0000313" key="5">
    <source>
        <dbReference type="EMBL" id="CAG8579337.1"/>
    </source>
</evidence>
<dbReference type="Gene3D" id="3.40.630.30">
    <property type="match status" value="1"/>
</dbReference>
<comment type="caution">
    <text evidence="5">The sequence shown here is derived from an EMBL/GenBank/DDBJ whole genome shotgun (WGS) entry which is preliminary data.</text>
</comment>
<dbReference type="Proteomes" id="UP000789375">
    <property type="component" value="Unassembled WGS sequence"/>
</dbReference>
<keyword evidence="6" id="KW-1185">Reference proteome</keyword>
<evidence type="ECO:0000259" key="4">
    <source>
        <dbReference type="PROSITE" id="PS51186"/>
    </source>
</evidence>
<accession>A0A9N9BTN2</accession>
<protein>
    <submittedName>
        <fullName evidence="5">8664_t:CDS:1</fullName>
    </submittedName>
</protein>
<gene>
    <name evidence="5" type="ORF">FMOSSE_LOCUS7869</name>
</gene>
<dbReference type="AlphaFoldDB" id="A0A9N9BTN2"/>
<name>A0A9N9BTN2_FUNMO</name>
<dbReference type="PANTHER" id="PTHR43792">
    <property type="entry name" value="GNAT FAMILY, PUTATIVE (AFU_ORTHOLOGUE AFUA_3G00765)-RELATED-RELATED"/>
    <property type="match status" value="1"/>
</dbReference>